<evidence type="ECO:0000256" key="3">
    <source>
        <dbReference type="ARBA" id="ARBA00022553"/>
    </source>
</evidence>
<dbReference type="GO" id="GO:0006954">
    <property type="term" value="P:inflammatory response"/>
    <property type="evidence" value="ECO:0007669"/>
    <property type="project" value="UniProtKB-KW"/>
</dbReference>
<feature type="domain" description="TIR" evidence="8">
    <location>
        <begin position="350"/>
        <end position="486"/>
    </location>
</feature>
<dbReference type="Ensembl" id="ENSSPAT00000031470.1">
    <property type="protein sequence ID" value="ENSSPAP00000030972.1"/>
    <property type="gene ID" value="ENSSPAG00000023223.1"/>
</dbReference>
<evidence type="ECO:0000256" key="1">
    <source>
        <dbReference type="ARBA" id="ARBA00004496"/>
    </source>
</evidence>
<feature type="compositionally biased region" description="Polar residues" evidence="7">
    <location>
        <begin position="187"/>
        <end position="204"/>
    </location>
</feature>
<reference evidence="11" key="2">
    <citation type="submission" date="2025-04" db="UniProtKB">
        <authorList>
            <consortium name="RefSeq"/>
        </authorList>
    </citation>
    <scope>IDENTIFICATION</scope>
</reference>
<accession>A0A3B5BNJ3</accession>
<dbReference type="PANTHER" id="PTHR47230:SF1">
    <property type="entry name" value="TIR DOMAIN-CONTAINING ADAPTER MOLECULE 1"/>
    <property type="match status" value="1"/>
</dbReference>
<dbReference type="OrthoDB" id="62956at2759"/>
<dbReference type="GO" id="GO:0032481">
    <property type="term" value="P:positive regulation of type I interferon production"/>
    <property type="evidence" value="ECO:0007669"/>
    <property type="project" value="TreeGrafter"/>
</dbReference>
<evidence type="ECO:0000256" key="6">
    <source>
        <dbReference type="ARBA" id="ARBA00023198"/>
    </source>
</evidence>
<dbReference type="GO" id="GO:0005768">
    <property type="term" value="C:endosome"/>
    <property type="evidence" value="ECO:0007669"/>
    <property type="project" value="TreeGrafter"/>
</dbReference>
<reference evidence="9" key="1">
    <citation type="submission" date="2023-09" db="UniProtKB">
        <authorList>
            <consortium name="Ensembl"/>
        </authorList>
    </citation>
    <scope>IDENTIFICATION</scope>
</reference>
<dbReference type="PANTHER" id="PTHR47230">
    <property type="entry name" value="TIR DOMAIN-CONTAINING ADAPTER MOLECULE 1"/>
    <property type="match status" value="1"/>
</dbReference>
<evidence type="ECO:0000256" key="5">
    <source>
        <dbReference type="ARBA" id="ARBA00022859"/>
    </source>
</evidence>
<dbReference type="GO" id="GO:0035591">
    <property type="term" value="F:signaling adaptor activity"/>
    <property type="evidence" value="ECO:0007669"/>
    <property type="project" value="TreeGrafter"/>
</dbReference>
<keyword evidence="6" id="KW-0395">Inflammatory response</keyword>
<keyword evidence="2" id="KW-0963">Cytoplasm</keyword>
<evidence type="ECO:0000313" key="9">
    <source>
        <dbReference type="Ensembl" id="ENSSPAP00000030972.1"/>
    </source>
</evidence>
<dbReference type="STRING" id="144197.ENSSPAP00000030972"/>
<dbReference type="GO" id="GO:0035666">
    <property type="term" value="P:TRIF-dependent toll-like receptor signaling pathway"/>
    <property type="evidence" value="ECO:0007669"/>
    <property type="project" value="InterPro"/>
</dbReference>
<dbReference type="InterPro" id="IPR035897">
    <property type="entry name" value="Toll_tir_struct_dom_sf"/>
</dbReference>
<protein>
    <submittedName>
        <fullName evidence="9 11">TIR domain-containing adapter molecule 1-like</fullName>
    </submittedName>
</protein>
<dbReference type="Proteomes" id="UP000694891">
    <property type="component" value="Unplaced"/>
</dbReference>
<dbReference type="GeneTree" id="ENSGT00940000163706"/>
<dbReference type="InterPro" id="IPR000157">
    <property type="entry name" value="TIR_dom"/>
</dbReference>
<dbReference type="GO" id="GO:0043123">
    <property type="term" value="P:positive regulation of canonical NF-kappaB signal transduction"/>
    <property type="evidence" value="ECO:0007669"/>
    <property type="project" value="TreeGrafter"/>
</dbReference>
<dbReference type="PROSITE" id="PS50104">
    <property type="entry name" value="TIR"/>
    <property type="match status" value="1"/>
</dbReference>
<evidence type="ECO:0000256" key="2">
    <source>
        <dbReference type="ARBA" id="ARBA00022490"/>
    </source>
</evidence>
<dbReference type="Gene3D" id="1.25.40.780">
    <property type="match status" value="1"/>
</dbReference>
<evidence type="ECO:0000259" key="8">
    <source>
        <dbReference type="PROSITE" id="PS50104"/>
    </source>
</evidence>
<dbReference type="RefSeq" id="XP_008280479.1">
    <property type="nucleotide sequence ID" value="XM_008282257.1"/>
</dbReference>
<evidence type="ECO:0000256" key="7">
    <source>
        <dbReference type="SAM" id="MobiDB-lite"/>
    </source>
</evidence>
<feature type="compositionally biased region" description="Polar residues" evidence="7">
    <location>
        <begin position="290"/>
        <end position="314"/>
    </location>
</feature>
<sequence>MSHEGQENQGTGLGDVFDILLKAPSQRLLSLTLQLGETPEYGIIQALCLIVLQRETQALNKLQMLGDNSLANHLAEKWQTSGGKLEDFAVQCGHFRASTGESLAALARIFKILSEQRLCDPHVRNLAYKRAISSDCQNTRGGGDDLHYDEFREEAKAVCGPQVAEWMSSSTEAKSESYPGPNRSPDEGNTTLQATMSQDRSATTRCFPSPLQACPSVPSYPSHLEISIPPTVSFRGDKMAPETSGNAKLNTPAFLCGETKIAPGQSLSSEPRSKSSGSPLLGAKKDSRMSETLTDMSSKLDSQIVTPSQTNKPSSEGKVSLPSATNSCTTPKEILESKGAEEEEEEEEEVFYSFVILHAPEDADMAECMRDKLEKVTAREGATFSEDFAIPGKSTLRCVEDAINNSAFTFLLLTRNFNTRMLEIKANSALINSINNKHKYNTVIPLLPQKNCMPRQSIPLVLNSIVPLEENKSFERKVLKSLSPAKIEKQRRIWTEEQRRKAQMERRQLQEEDALTLFKPEGGDGKVRCLPQNIHIENAQYIMIGNDSQMTVDFGGSADRADSIYKGEEQ</sequence>
<feature type="compositionally biased region" description="Low complexity" evidence="7">
    <location>
        <begin position="266"/>
        <end position="278"/>
    </location>
</feature>
<evidence type="ECO:0000313" key="10">
    <source>
        <dbReference type="Proteomes" id="UP000694891"/>
    </source>
</evidence>
<evidence type="ECO:0000313" key="11">
    <source>
        <dbReference type="RefSeq" id="XP_008280479.1"/>
    </source>
</evidence>
<dbReference type="AlphaFoldDB" id="A0A3B5BNJ3"/>
<dbReference type="InterPro" id="IPR040886">
    <property type="entry name" value="TRIF_N"/>
</dbReference>
<dbReference type="GO" id="GO:0045087">
    <property type="term" value="P:innate immune response"/>
    <property type="evidence" value="ECO:0007669"/>
    <property type="project" value="UniProtKB-KW"/>
</dbReference>
<feature type="region of interest" description="Disordered" evidence="7">
    <location>
        <begin position="169"/>
        <end position="204"/>
    </location>
</feature>
<dbReference type="InterPro" id="IPR046946">
    <property type="entry name" value="TCAM1/2"/>
</dbReference>
<feature type="region of interest" description="Disordered" evidence="7">
    <location>
        <begin position="262"/>
        <end position="346"/>
    </location>
</feature>
<proteinExistence type="predicted"/>
<gene>
    <name evidence="11" type="primary">LOC103357629</name>
</gene>
<dbReference type="CTD" id="148022"/>
<dbReference type="SUPFAM" id="SSF52200">
    <property type="entry name" value="Toll/Interleukin receptor TIR domain"/>
    <property type="match status" value="1"/>
</dbReference>
<dbReference type="Gene3D" id="3.40.50.10140">
    <property type="entry name" value="Toll/interleukin-1 receptor homology (TIR) domain"/>
    <property type="match status" value="1"/>
</dbReference>
<name>A0A3B5BNJ3_9TELE</name>
<evidence type="ECO:0000256" key="4">
    <source>
        <dbReference type="ARBA" id="ARBA00022588"/>
    </source>
</evidence>
<keyword evidence="5" id="KW-0391">Immunity</keyword>
<keyword evidence="3" id="KW-0597">Phosphoprotein</keyword>
<comment type="subcellular location">
    <subcellularLocation>
        <location evidence="1">Cytoplasm</location>
    </subcellularLocation>
</comment>
<organism evidence="9">
    <name type="scientific">Stegastes partitus</name>
    <name type="common">bicolor damselfish</name>
    <dbReference type="NCBI Taxonomy" id="144197"/>
    <lineage>
        <taxon>Eukaryota</taxon>
        <taxon>Metazoa</taxon>
        <taxon>Chordata</taxon>
        <taxon>Craniata</taxon>
        <taxon>Vertebrata</taxon>
        <taxon>Euteleostomi</taxon>
        <taxon>Actinopterygii</taxon>
        <taxon>Neopterygii</taxon>
        <taxon>Teleostei</taxon>
        <taxon>Neoteleostei</taxon>
        <taxon>Acanthomorphata</taxon>
        <taxon>Ovalentaria</taxon>
        <taxon>Pomacentridae</taxon>
        <taxon>Stegastes</taxon>
    </lineage>
</organism>
<dbReference type="Pfam" id="PF17798">
    <property type="entry name" value="TRIF-NTD"/>
    <property type="match status" value="1"/>
</dbReference>
<keyword evidence="4" id="KW-0399">Innate immunity</keyword>
<keyword evidence="10" id="KW-1185">Reference proteome</keyword>